<reference evidence="2 3" key="1">
    <citation type="journal article" date="2015" name="Sci. Rep.">
        <title>Chromosome-level genome map provides insights into diverse defense mechanisms in the medicinal fungus Ganoderma sinense.</title>
        <authorList>
            <person name="Zhu Y."/>
            <person name="Xu J."/>
            <person name="Sun C."/>
            <person name="Zhou S."/>
            <person name="Xu H."/>
            <person name="Nelson D.R."/>
            <person name="Qian J."/>
            <person name="Song J."/>
            <person name="Luo H."/>
            <person name="Xiang L."/>
            <person name="Li Y."/>
            <person name="Xu Z."/>
            <person name="Ji A."/>
            <person name="Wang L."/>
            <person name="Lu S."/>
            <person name="Hayward A."/>
            <person name="Sun W."/>
            <person name="Li X."/>
            <person name="Schwartz D.C."/>
            <person name="Wang Y."/>
            <person name="Chen S."/>
        </authorList>
    </citation>
    <scope>NUCLEOTIDE SEQUENCE [LARGE SCALE GENOMIC DNA]</scope>
    <source>
        <strain evidence="2 3">ZZ0214-1</strain>
    </source>
</reference>
<gene>
    <name evidence="2" type="ORF">GSI_11213</name>
</gene>
<feature type="region of interest" description="Disordered" evidence="1">
    <location>
        <begin position="74"/>
        <end position="145"/>
    </location>
</feature>
<dbReference type="EMBL" id="AYKW01000040">
    <property type="protein sequence ID" value="PIL26686.1"/>
    <property type="molecule type" value="Genomic_DNA"/>
</dbReference>
<sequence length="145" mass="15839">MVLGLRVLRSTPGEDRRRPFDVGLVLDCALDAAWRSLAFWSLTARSLSTGRGAQIQHCHSSGTWFSTMLKQAAWDQREHESQPMEKPSSKEKPQMQEMESELWDSGPSCEGGERGRAGGCLRFAGMGGGGGGRGRREGTSEPEQA</sequence>
<evidence type="ECO:0000313" key="3">
    <source>
        <dbReference type="Proteomes" id="UP000230002"/>
    </source>
</evidence>
<dbReference type="Proteomes" id="UP000230002">
    <property type="component" value="Unassembled WGS sequence"/>
</dbReference>
<comment type="caution">
    <text evidence="2">The sequence shown here is derived from an EMBL/GenBank/DDBJ whole genome shotgun (WGS) entry which is preliminary data.</text>
</comment>
<name>A0A2G8RYU0_9APHY</name>
<proteinExistence type="predicted"/>
<keyword evidence="3" id="KW-1185">Reference proteome</keyword>
<accession>A0A2G8RYU0</accession>
<dbReference type="AlphaFoldDB" id="A0A2G8RYU0"/>
<evidence type="ECO:0000313" key="2">
    <source>
        <dbReference type="EMBL" id="PIL26686.1"/>
    </source>
</evidence>
<protein>
    <submittedName>
        <fullName evidence="2">Uncharacterized protein</fullName>
    </submittedName>
</protein>
<feature type="compositionally biased region" description="Basic and acidic residues" evidence="1">
    <location>
        <begin position="75"/>
        <end position="94"/>
    </location>
</feature>
<organism evidence="2 3">
    <name type="scientific">Ganoderma sinense ZZ0214-1</name>
    <dbReference type="NCBI Taxonomy" id="1077348"/>
    <lineage>
        <taxon>Eukaryota</taxon>
        <taxon>Fungi</taxon>
        <taxon>Dikarya</taxon>
        <taxon>Basidiomycota</taxon>
        <taxon>Agaricomycotina</taxon>
        <taxon>Agaricomycetes</taxon>
        <taxon>Polyporales</taxon>
        <taxon>Polyporaceae</taxon>
        <taxon>Ganoderma</taxon>
    </lineage>
</organism>
<evidence type="ECO:0000256" key="1">
    <source>
        <dbReference type="SAM" id="MobiDB-lite"/>
    </source>
</evidence>